<gene>
    <name evidence="2" type="ORF">TRL7639_00158</name>
</gene>
<accession>A0A1Y5RAQ1</accession>
<evidence type="ECO:0000256" key="1">
    <source>
        <dbReference type="SAM" id="SignalP"/>
    </source>
</evidence>
<dbReference type="AlphaFoldDB" id="A0A1Y5RAQ1"/>
<proteinExistence type="predicted"/>
<keyword evidence="1" id="KW-0732">Signal</keyword>
<dbReference type="Proteomes" id="UP000193077">
    <property type="component" value="Unassembled WGS sequence"/>
</dbReference>
<dbReference type="EMBL" id="FWFO01000001">
    <property type="protein sequence ID" value="SLN13062.1"/>
    <property type="molecule type" value="Genomic_DNA"/>
</dbReference>
<reference evidence="2 3" key="1">
    <citation type="submission" date="2017-03" db="EMBL/GenBank/DDBJ databases">
        <authorList>
            <person name="Afonso C.L."/>
            <person name="Miller P.J."/>
            <person name="Scott M.A."/>
            <person name="Spackman E."/>
            <person name="Goraichik I."/>
            <person name="Dimitrov K.M."/>
            <person name="Suarez D.L."/>
            <person name="Swayne D.E."/>
        </authorList>
    </citation>
    <scope>NUCLEOTIDE SEQUENCE [LARGE SCALE GENOMIC DNA]</scope>
    <source>
        <strain evidence="2 3">CECT 7639</strain>
    </source>
</reference>
<dbReference type="RefSeq" id="WP_085793915.1">
    <property type="nucleotide sequence ID" value="NZ_FWFO01000001.1"/>
</dbReference>
<feature type="signal peptide" evidence="1">
    <location>
        <begin position="1"/>
        <end position="18"/>
    </location>
</feature>
<keyword evidence="3" id="KW-1185">Reference proteome</keyword>
<sequence length="115" mass="12765">MRYLIPALFLAAPALADAPVVEKVTARASGDTWRFDVTIRHPDTGWDDYADGWQVLDMDGKELGMRVLHHPHVDEQPFTRSLSGVKIPTGTKQVQIRARDSVGGWAEESTVIDLP</sequence>
<evidence type="ECO:0000313" key="2">
    <source>
        <dbReference type="EMBL" id="SLN13062.1"/>
    </source>
</evidence>
<protein>
    <submittedName>
        <fullName evidence="2">Uncharacterized protein</fullName>
    </submittedName>
</protein>
<name>A0A1Y5RAQ1_9RHOB</name>
<dbReference type="OrthoDB" id="573055at2"/>
<organism evidence="2 3">
    <name type="scientific">Falsiruegeria litorea R37</name>
    <dbReference type="NCBI Taxonomy" id="1200284"/>
    <lineage>
        <taxon>Bacteria</taxon>
        <taxon>Pseudomonadati</taxon>
        <taxon>Pseudomonadota</taxon>
        <taxon>Alphaproteobacteria</taxon>
        <taxon>Rhodobacterales</taxon>
        <taxon>Roseobacteraceae</taxon>
        <taxon>Falsiruegeria</taxon>
    </lineage>
</organism>
<feature type="chain" id="PRO_5012509113" evidence="1">
    <location>
        <begin position="19"/>
        <end position="115"/>
    </location>
</feature>
<evidence type="ECO:0000313" key="3">
    <source>
        <dbReference type="Proteomes" id="UP000193077"/>
    </source>
</evidence>